<feature type="compositionally biased region" description="Basic and acidic residues" evidence="1">
    <location>
        <begin position="30"/>
        <end position="45"/>
    </location>
</feature>
<feature type="compositionally biased region" description="Pro residues" evidence="1">
    <location>
        <begin position="105"/>
        <end position="114"/>
    </location>
</feature>
<feature type="compositionally biased region" description="Polar residues" evidence="1">
    <location>
        <begin position="1"/>
        <end position="16"/>
    </location>
</feature>
<evidence type="ECO:0000313" key="2">
    <source>
        <dbReference type="EMBL" id="KAK7072787.1"/>
    </source>
</evidence>
<feature type="non-terminal residue" evidence="2">
    <location>
        <position position="1"/>
    </location>
</feature>
<feature type="compositionally biased region" description="Basic and acidic residues" evidence="1">
    <location>
        <begin position="65"/>
        <end position="103"/>
    </location>
</feature>
<comment type="caution">
    <text evidence="2">The sequence shown here is derived from an EMBL/GenBank/DDBJ whole genome shotgun (WGS) entry which is preliminary data.</text>
</comment>
<dbReference type="EMBL" id="JAXCGZ010013340">
    <property type="protein sequence ID" value="KAK7072787.1"/>
    <property type="molecule type" value="Genomic_DNA"/>
</dbReference>
<dbReference type="Proteomes" id="UP001381693">
    <property type="component" value="Unassembled WGS sequence"/>
</dbReference>
<name>A0AAN9A7J5_HALRR</name>
<gene>
    <name evidence="2" type="ORF">SK128_024415</name>
</gene>
<feature type="region of interest" description="Disordered" evidence="1">
    <location>
        <begin position="1"/>
        <end position="145"/>
    </location>
</feature>
<reference evidence="2 3" key="1">
    <citation type="submission" date="2023-11" db="EMBL/GenBank/DDBJ databases">
        <title>Halocaridina rubra genome assembly.</title>
        <authorList>
            <person name="Smith C."/>
        </authorList>
    </citation>
    <scope>NUCLEOTIDE SEQUENCE [LARGE SCALE GENOMIC DNA]</scope>
    <source>
        <strain evidence="2">EP-1</strain>
        <tissue evidence="2">Whole</tissue>
    </source>
</reference>
<sequence>KISSKDVSSGRVQSLKVTLGPQGSKVTPAETEKPIKPSDPVKSETKPIVTMPPSHQPEQQQQQLVKKDDPVVKDEKNSHSQEQVKQEPQQLEKAKQLPVDHKPMPKPVVQPLKPPQHNEPQHQQVPDSEKAVHQSQQQKHSQDLH</sequence>
<evidence type="ECO:0000313" key="3">
    <source>
        <dbReference type="Proteomes" id="UP001381693"/>
    </source>
</evidence>
<dbReference type="AlphaFoldDB" id="A0AAN9A7J5"/>
<proteinExistence type="predicted"/>
<evidence type="ECO:0000256" key="1">
    <source>
        <dbReference type="SAM" id="MobiDB-lite"/>
    </source>
</evidence>
<accession>A0AAN9A7J5</accession>
<organism evidence="2 3">
    <name type="scientific">Halocaridina rubra</name>
    <name type="common">Hawaiian red shrimp</name>
    <dbReference type="NCBI Taxonomy" id="373956"/>
    <lineage>
        <taxon>Eukaryota</taxon>
        <taxon>Metazoa</taxon>
        <taxon>Ecdysozoa</taxon>
        <taxon>Arthropoda</taxon>
        <taxon>Crustacea</taxon>
        <taxon>Multicrustacea</taxon>
        <taxon>Malacostraca</taxon>
        <taxon>Eumalacostraca</taxon>
        <taxon>Eucarida</taxon>
        <taxon>Decapoda</taxon>
        <taxon>Pleocyemata</taxon>
        <taxon>Caridea</taxon>
        <taxon>Atyoidea</taxon>
        <taxon>Atyidae</taxon>
        <taxon>Halocaridina</taxon>
    </lineage>
</organism>
<protein>
    <submittedName>
        <fullName evidence="2">Uncharacterized protein</fullName>
    </submittedName>
</protein>
<keyword evidence="3" id="KW-1185">Reference proteome</keyword>